<evidence type="ECO:0000313" key="10">
    <source>
        <dbReference type="Proteomes" id="UP001157125"/>
    </source>
</evidence>
<sequence length="284" mass="28975">MRRILPATAVILGAVLLSSCAASSDPVNAQDPRVDEQWGLDAVGSRDSWEYATGDGVVIAIVDTGVDDGHRDLRRQMVRGIDLVDGDRKAKDENGHGTHVAGIAAAAANDYGTIGAAPLAKIMPIRALNADGAGSNESIAEGIDWAVEHGADVINLSLDETGLLGRIEKGGPVNDAITRADEAGVVVVAASGNAGEVGQQYRFGVHVLVVNASNKAGAAAYFSNVGDARAVAAPGVDILSTVPTYPTTMFPEGSDGYATMAGTSMAAPLVAGVAAQAHLGRRPE</sequence>
<accession>A0ABQ6IG62</accession>
<feature type="signal peptide" evidence="7">
    <location>
        <begin position="1"/>
        <end position="29"/>
    </location>
</feature>
<evidence type="ECO:0000256" key="7">
    <source>
        <dbReference type="SAM" id="SignalP"/>
    </source>
</evidence>
<evidence type="ECO:0000256" key="6">
    <source>
        <dbReference type="RuleBase" id="RU003355"/>
    </source>
</evidence>
<keyword evidence="10" id="KW-1185">Reference proteome</keyword>
<keyword evidence="4 5" id="KW-0720">Serine protease</keyword>
<dbReference type="InterPro" id="IPR000209">
    <property type="entry name" value="Peptidase_S8/S53_dom"/>
</dbReference>
<dbReference type="PROSITE" id="PS00138">
    <property type="entry name" value="SUBTILASE_SER"/>
    <property type="match status" value="1"/>
</dbReference>
<evidence type="ECO:0000256" key="4">
    <source>
        <dbReference type="ARBA" id="ARBA00022825"/>
    </source>
</evidence>
<dbReference type="Pfam" id="PF00082">
    <property type="entry name" value="Peptidase_S8"/>
    <property type="match status" value="1"/>
</dbReference>
<organism evidence="9 10">
    <name type="scientific">Demequina litorisediminis</name>
    <dbReference type="NCBI Taxonomy" id="1849022"/>
    <lineage>
        <taxon>Bacteria</taxon>
        <taxon>Bacillati</taxon>
        <taxon>Actinomycetota</taxon>
        <taxon>Actinomycetes</taxon>
        <taxon>Micrococcales</taxon>
        <taxon>Demequinaceae</taxon>
        <taxon>Demequina</taxon>
    </lineage>
</organism>
<dbReference type="InterPro" id="IPR050131">
    <property type="entry name" value="Peptidase_S8_subtilisin-like"/>
</dbReference>
<feature type="active site" description="Charge relay system" evidence="5">
    <location>
        <position position="264"/>
    </location>
</feature>
<comment type="caution">
    <text evidence="9">The sequence shown here is derived from an EMBL/GenBank/DDBJ whole genome shotgun (WGS) entry which is preliminary data.</text>
</comment>
<comment type="similarity">
    <text evidence="1 5 6">Belongs to the peptidase S8 family.</text>
</comment>
<dbReference type="Gene3D" id="3.40.50.200">
    <property type="entry name" value="Peptidase S8/S53 domain"/>
    <property type="match status" value="1"/>
</dbReference>
<evidence type="ECO:0000256" key="3">
    <source>
        <dbReference type="ARBA" id="ARBA00022801"/>
    </source>
</evidence>
<reference evidence="10" key="1">
    <citation type="journal article" date="2019" name="Int. J. Syst. Evol. Microbiol.">
        <title>The Global Catalogue of Microorganisms (GCM) 10K type strain sequencing project: providing services to taxonomists for standard genome sequencing and annotation.</title>
        <authorList>
            <consortium name="The Broad Institute Genomics Platform"/>
            <consortium name="The Broad Institute Genome Sequencing Center for Infectious Disease"/>
            <person name="Wu L."/>
            <person name="Ma J."/>
        </authorList>
    </citation>
    <scope>NUCLEOTIDE SEQUENCE [LARGE SCALE GENOMIC DNA]</scope>
    <source>
        <strain evidence="10">NBRC 112299</strain>
    </source>
</reference>
<dbReference type="InterPro" id="IPR023827">
    <property type="entry name" value="Peptidase_S8_Asp-AS"/>
</dbReference>
<dbReference type="SUPFAM" id="SSF52743">
    <property type="entry name" value="Subtilisin-like"/>
    <property type="match status" value="1"/>
</dbReference>
<dbReference type="InterPro" id="IPR023828">
    <property type="entry name" value="Peptidase_S8_Ser-AS"/>
</dbReference>
<dbReference type="InterPro" id="IPR022398">
    <property type="entry name" value="Peptidase_S8_His-AS"/>
</dbReference>
<dbReference type="InterPro" id="IPR036852">
    <property type="entry name" value="Peptidase_S8/S53_dom_sf"/>
</dbReference>
<dbReference type="PROSITE" id="PS51257">
    <property type="entry name" value="PROKAR_LIPOPROTEIN"/>
    <property type="match status" value="1"/>
</dbReference>
<protein>
    <recommendedName>
        <fullName evidence="8">Peptidase S8/S53 domain-containing protein</fullName>
    </recommendedName>
</protein>
<dbReference type="Proteomes" id="UP001157125">
    <property type="component" value="Unassembled WGS sequence"/>
</dbReference>
<dbReference type="InterPro" id="IPR015500">
    <property type="entry name" value="Peptidase_S8_subtilisin-rel"/>
</dbReference>
<dbReference type="PANTHER" id="PTHR43806:SF11">
    <property type="entry name" value="CEREVISIN-RELATED"/>
    <property type="match status" value="1"/>
</dbReference>
<dbReference type="PROSITE" id="PS00137">
    <property type="entry name" value="SUBTILASE_HIS"/>
    <property type="match status" value="1"/>
</dbReference>
<dbReference type="EMBL" id="BSUN01000001">
    <property type="protein sequence ID" value="GMA36739.1"/>
    <property type="molecule type" value="Genomic_DNA"/>
</dbReference>
<dbReference type="PANTHER" id="PTHR43806">
    <property type="entry name" value="PEPTIDASE S8"/>
    <property type="match status" value="1"/>
</dbReference>
<evidence type="ECO:0000256" key="1">
    <source>
        <dbReference type="ARBA" id="ARBA00011073"/>
    </source>
</evidence>
<feature type="chain" id="PRO_5045085970" description="Peptidase S8/S53 domain-containing protein" evidence="7">
    <location>
        <begin position="30"/>
        <end position="284"/>
    </location>
</feature>
<evidence type="ECO:0000256" key="2">
    <source>
        <dbReference type="ARBA" id="ARBA00022670"/>
    </source>
</evidence>
<evidence type="ECO:0000313" key="9">
    <source>
        <dbReference type="EMBL" id="GMA36739.1"/>
    </source>
</evidence>
<dbReference type="PRINTS" id="PR00723">
    <property type="entry name" value="SUBTILISIN"/>
</dbReference>
<feature type="active site" description="Charge relay system" evidence="5">
    <location>
        <position position="63"/>
    </location>
</feature>
<name>A0ABQ6IG62_9MICO</name>
<keyword evidence="2 5" id="KW-0645">Protease</keyword>
<dbReference type="PROSITE" id="PS51892">
    <property type="entry name" value="SUBTILASE"/>
    <property type="match status" value="1"/>
</dbReference>
<feature type="domain" description="Peptidase S8/S53" evidence="8">
    <location>
        <begin position="54"/>
        <end position="277"/>
    </location>
</feature>
<dbReference type="RefSeq" id="WP_284328726.1">
    <property type="nucleotide sequence ID" value="NZ_BSUN01000001.1"/>
</dbReference>
<proteinExistence type="inferred from homology"/>
<keyword evidence="3 5" id="KW-0378">Hydrolase</keyword>
<evidence type="ECO:0000256" key="5">
    <source>
        <dbReference type="PROSITE-ProRule" id="PRU01240"/>
    </source>
</evidence>
<gene>
    <name evidence="9" type="ORF">GCM10025876_29430</name>
</gene>
<feature type="active site" description="Charge relay system" evidence="5">
    <location>
        <position position="96"/>
    </location>
</feature>
<keyword evidence="7" id="KW-0732">Signal</keyword>
<dbReference type="PROSITE" id="PS00136">
    <property type="entry name" value="SUBTILASE_ASP"/>
    <property type="match status" value="1"/>
</dbReference>
<evidence type="ECO:0000259" key="8">
    <source>
        <dbReference type="Pfam" id="PF00082"/>
    </source>
</evidence>